<dbReference type="SUPFAM" id="SSF48403">
    <property type="entry name" value="Ankyrin repeat"/>
    <property type="match status" value="1"/>
</dbReference>
<comment type="caution">
    <text evidence="10">The sequence shown here is derived from an EMBL/GenBank/DDBJ whole genome shotgun (WGS) entry which is preliminary data.</text>
</comment>
<feature type="domain" description="PGG" evidence="9">
    <location>
        <begin position="388"/>
        <end position="485"/>
    </location>
</feature>
<dbReference type="InterPro" id="IPR036770">
    <property type="entry name" value="Ankyrin_rpt-contain_sf"/>
</dbReference>
<dbReference type="SMART" id="SM00248">
    <property type="entry name" value="ANK"/>
    <property type="match status" value="6"/>
</dbReference>
<dbReference type="PROSITE" id="PS50088">
    <property type="entry name" value="ANK_REPEAT"/>
    <property type="match status" value="2"/>
</dbReference>
<feature type="repeat" description="ANK" evidence="7">
    <location>
        <begin position="115"/>
        <end position="137"/>
    </location>
</feature>
<dbReference type="AlphaFoldDB" id="A0AAD5W9Q2"/>
<feature type="transmembrane region" description="Helical" evidence="8">
    <location>
        <begin position="492"/>
        <end position="511"/>
    </location>
</feature>
<feature type="transmembrane region" description="Helical" evidence="8">
    <location>
        <begin position="429"/>
        <end position="453"/>
    </location>
</feature>
<dbReference type="PANTHER" id="PTHR24186">
    <property type="entry name" value="PROTEIN PHOSPHATASE 1 REGULATORY SUBUNIT"/>
    <property type="match status" value="1"/>
</dbReference>
<accession>A0AAD5W9Q2</accession>
<evidence type="ECO:0000313" key="10">
    <source>
        <dbReference type="EMBL" id="KAJ3684747.1"/>
    </source>
</evidence>
<dbReference type="InterPro" id="IPR026961">
    <property type="entry name" value="PGG_dom"/>
</dbReference>
<keyword evidence="11" id="KW-1185">Reference proteome</keyword>
<gene>
    <name evidence="10" type="ORF">LUZ61_013911</name>
</gene>
<evidence type="ECO:0000256" key="4">
    <source>
        <dbReference type="ARBA" id="ARBA00022989"/>
    </source>
</evidence>
<organism evidence="10 11">
    <name type="scientific">Rhynchospora tenuis</name>
    <dbReference type="NCBI Taxonomy" id="198213"/>
    <lineage>
        <taxon>Eukaryota</taxon>
        <taxon>Viridiplantae</taxon>
        <taxon>Streptophyta</taxon>
        <taxon>Embryophyta</taxon>
        <taxon>Tracheophyta</taxon>
        <taxon>Spermatophyta</taxon>
        <taxon>Magnoliopsida</taxon>
        <taxon>Liliopsida</taxon>
        <taxon>Poales</taxon>
        <taxon>Cyperaceae</taxon>
        <taxon>Cyperoideae</taxon>
        <taxon>Rhynchosporeae</taxon>
        <taxon>Rhynchospora</taxon>
    </lineage>
</organism>
<keyword evidence="6 8" id="KW-0472">Membrane</keyword>
<reference evidence="10 11" key="1">
    <citation type="journal article" date="2022" name="Cell">
        <title>Repeat-based holocentromeres influence genome architecture and karyotype evolution.</title>
        <authorList>
            <person name="Hofstatter P.G."/>
            <person name="Thangavel G."/>
            <person name="Lux T."/>
            <person name="Neumann P."/>
            <person name="Vondrak T."/>
            <person name="Novak P."/>
            <person name="Zhang M."/>
            <person name="Costa L."/>
            <person name="Castellani M."/>
            <person name="Scott A."/>
            <person name="Toegelov H."/>
            <person name="Fuchs J."/>
            <person name="Mata-Sucre Y."/>
            <person name="Dias Y."/>
            <person name="Vanzela A.L.L."/>
            <person name="Huettel B."/>
            <person name="Almeida C.C.S."/>
            <person name="Simkova H."/>
            <person name="Souza G."/>
            <person name="Pedrosa-Harand A."/>
            <person name="Macas J."/>
            <person name="Mayer K.F.X."/>
            <person name="Houben A."/>
            <person name="Marques A."/>
        </authorList>
    </citation>
    <scope>NUCLEOTIDE SEQUENCE [LARGE SCALE GENOMIC DNA]</scope>
    <source>
        <strain evidence="10">RhyTen1mFocal</strain>
    </source>
</reference>
<evidence type="ECO:0000313" key="11">
    <source>
        <dbReference type="Proteomes" id="UP001210211"/>
    </source>
</evidence>
<feature type="repeat" description="ANK" evidence="7">
    <location>
        <begin position="301"/>
        <end position="321"/>
    </location>
</feature>
<dbReference type="EMBL" id="JAMRDG010000002">
    <property type="protein sequence ID" value="KAJ3684747.1"/>
    <property type="molecule type" value="Genomic_DNA"/>
</dbReference>
<dbReference type="PANTHER" id="PTHR24186:SF50">
    <property type="entry name" value="ANKYRIN REPEAT-CONTAINING PROTEIN ITN1-LIKE ISOFORM X1"/>
    <property type="match status" value="1"/>
</dbReference>
<evidence type="ECO:0000256" key="7">
    <source>
        <dbReference type="PROSITE-ProRule" id="PRU00023"/>
    </source>
</evidence>
<keyword evidence="2 8" id="KW-0812">Transmembrane</keyword>
<dbReference type="Pfam" id="PF13962">
    <property type="entry name" value="PGG"/>
    <property type="match status" value="1"/>
</dbReference>
<sequence>MLSSHAEATKTEIVTQQRPLMPVHIFNAAIKGDTGYLVRCLGLEEREEVKVIVEAPGHDSQQAEAMHHVVQSELRSTTTDFGDTLLHLLITERHNELALKVFTKELSLLKAHNNHLETPLHEAAKVGNEEVIRNLIRLSRSVVKDALGETNENGDTAVHMAANLNHERIVIELMKLDPEAAYRKNKQGFSPLYIATVEGHTSVVEAMLQLDTTLVCTRFLDGTFPVHVAARMGNADLVKHFLGEYPDYAKLLDSCGRNLFHHMAAEKNHFKLFTEVFALTKDDSPQISQMVESMINARDYEGNTALHMAAMKGHKSVMRAIWEFKAALLPNRKGKTAFDLSHDQVLDTKRADERRIKRYVKAKGRYFTQEWFDFVMGSSHTDKLGRVQVIGLGSVLITTIAFAAAFTVPGGYNADNGAPVLGKRFMFRAFILANTLAFVQAFQSVFMIVYPALSELEDNDLEYARYKFLSAASCMVIAFGLGLYVMLAPVSLSIAIIVLVVTLLIGSPTLAPVCAIEQVCLEPFINSKPAVTMFGVQAMPLLLIFCLAFS</sequence>
<feature type="transmembrane region" description="Helical" evidence="8">
    <location>
        <begin position="465"/>
        <end position="485"/>
    </location>
</feature>
<dbReference type="GO" id="GO:0005886">
    <property type="term" value="C:plasma membrane"/>
    <property type="evidence" value="ECO:0007669"/>
    <property type="project" value="TreeGrafter"/>
</dbReference>
<evidence type="ECO:0000259" key="9">
    <source>
        <dbReference type="Pfam" id="PF13962"/>
    </source>
</evidence>
<evidence type="ECO:0000256" key="5">
    <source>
        <dbReference type="ARBA" id="ARBA00023043"/>
    </source>
</evidence>
<dbReference type="Pfam" id="PF00023">
    <property type="entry name" value="Ank"/>
    <property type="match status" value="1"/>
</dbReference>
<feature type="transmembrane region" description="Helical" evidence="8">
    <location>
        <begin position="389"/>
        <end position="408"/>
    </location>
</feature>
<proteinExistence type="predicted"/>
<dbReference type="Gene3D" id="1.25.40.20">
    <property type="entry name" value="Ankyrin repeat-containing domain"/>
    <property type="match status" value="1"/>
</dbReference>
<evidence type="ECO:0000256" key="2">
    <source>
        <dbReference type="ARBA" id="ARBA00022692"/>
    </source>
</evidence>
<evidence type="ECO:0000256" key="1">
    <source>
        <dbReference type="ARBA" id="ARBA00004141"/>
    </source>
</evidence>
<feature type="transmembrane region" description="Helical" evidence="8">
    <location>
        <begin position="531"/>
        <end position="549"/>
    </location>
</feature>
<evidence type="ECO:0000256" key="8">
    <source>
        <dbReference type="SAM" id="Phobius"/>
    </source>
</evidence>
<dbReference type="InterPro" id="IPR002110">
    <property type="entry name" value="Ankyrin_rpt"/>
</dbReference>
<evidence type="ECO:0000256" key="3">
    <source>
        <dbReference type="ARBA" id="ARBA00022737"/>
    </source>
</evidence>
<dbReference type="Proteomes" id="UP001210211">
    <property type="component" value="Unassembled WGS sequence"/>
</dbReference>
<protein>
    <recommendedName>
        <fullName evidence="9">PGG domain-containing protein</fullName>
    </recommendedName>
</protein>
<evidence type="ECO:0000256" key="6">
    <source>
        <dbReference type="ARBA" id="ARBA00023136"/>
    </source>
</evidence>
<dbReference type="PROSITE" id="PS50297">
    <property type="entry name" value="ANK_REP_REGION"/>
    <property type="match status" value="2"/>
</dbReference>
<comment type="subcellular location">
    <subcellularLocation>
        <location evidence="1">Membrane</location>
        <topology evidence="1">Multi-pass membrane protein</topology>
    </subcellularLocation>
</comment>
<keyword evidence="5 7" id="KW-0040">ANK repeat</keyword>
<dbReference type="Pfam" id="PF12796">
    <property type="entry name" value="Ank_2"/>
    <property type="match status" value="2"/>
</dbReference>
<keyword evidence="3" id="KW-0677">Repeat</keyword>
<name>A0AAD5W9Q2_9POAL</name>
<keyword evidence="4 8" id="KW-1133">Transmembrane helix</keyword>